<reference evidence="1 2" key="1">
    <citation type="submission" date="2023-06" db="EMBL/GenBank/DDBJ databases">
        <title>Rock-solubilizing bacteria, Microbacterium invictum, promotes re-establishment of vegetation in rocky wasteland by accelerating rock bio-weathering and reshaping soil bacterial community.</title>
        <authorList>
            <person name="Liu C."/>
        </authorList>
    </citation>
    <scope>NUCLEOTIDE SEQUENCE [LARGE SCALE GENOMIC DNA]</scope>
    <source>
        <strain evidence="1 2">X-18</strain>
    </source>
</reference>
<accession>A0ABZ0VB89</accession>
<organism evidence="1 2">
    <name type="scientific">Microbacterium invictum</name>
    <dbReference type="NCBI Taxonomy" id="515415"/>
    <lineage>
        <taxon>Bacteria</taxon>
        <taxon>Bacillati</taxon>
        <taxon>Actinomycetota</taxon>
        <taxon>Actinomycetes</taxon>
        <taxon>Micrococcales</taxon>
        <taxon>Microbacteriaceae</taxon>
        <taxon>Microbacterium</taxon>
    </lineage>
</organism>
<dbReference type="RefSeq" id="WP_322410232.1">
    <property type="nucleotide sequence ID" value="NZ_CP139779.1"/>
</dbReference>
<dbReference type="InterPro" id="IPR046175">
    <property type="entry name" value="DUF6177"/>
</dbReference>
<name>A0ABZ0VB89_9MICO</name>
<proteinExistence type="predicted"/>
<evidence type="ECO:0000313" key="2">
    <source>
        <dbReference type="Proteomes" id="UP001324533"/>
    </source>
</evidence>
<evidence type="ECO:0000313" key="1">
    <source>
        <dbReference type="EMBL" id="WQB70082.1"/>
    </source>
</evidence>
<gene>
    <name evidence="1" type="ORF">T9R20_15495</name>
</gene>
<dbReference type="Pfam" id="PF19674">
    <property type="entry name" value="DUF6177"/>
    <property type="match status" value="1"/>
</dbReference>
<dbReference type="EMBL" id="CP139779">
    <property type="protein sequence ID" value="WQB70082.1"/>
    <property type="molecule type" value="Genomic_DNA"/>
</dbReference>
<protein>
    <submittedName>
        <fullName evidence="1">DUF6177 family protein</fullName>
    </submittedName>
</protein>
<dbReference type="Proteomes" id="UP001324533">
    <property type="component" value="Chromosome"/>
</dbReference>
<keyword evidence="2" id="KW-1185">Reference proteome</keyword>
<sequence length="361" mass="37806">MTLTIDHPLADATGEGWVLTEIHSEVLSLSQGLSDLIGRTAAGGRRPLVVSGEHARMTEPLAEALSATQGHWVVRTRSDGFYDARSGARLDTPDAVLSLGGPLDPARVHPAFVRASIRSRLQLVVTVSTRHRVSRPVRLGGVLDAVSEVVTGAPPTHWGALEPLLAAWDRDDLTERSRRRMPSDSRWIAVSDSPRPLIATLQVGRTGQGLEETTRVVAELAGADDAASADLAGVARRSLAAAATVGMPLIGMALGALGAPDLARRATASPAPEPLALLVGPPGVRALGVDAAAWTAQVGGTTVGSPRLPGVLIPLGSIEGGGWQRLDEVVAPLDRERLWRLLGLAPAVARTFFDRRGGINA</sequence>